<gene>
    <name evidence="1" type="ORF">A8806_10555</name>
</gene>
<reference evidence="1 2" key="1">
    <citation type="submission" date="2018-05" db="EMBL/GenBank/DDBJ databases">
        <title>The Hungate 1000. A catalogue of reference genomes from the rumen microbiome.</title>
        <authorList>
            <person name="Kelly W."/>
        </authorList>
    </citation>
    <scope>NUCLEOTIDE SEQUENCE [LARGE SCALE GENOMIC DNA]</scope>
    <source>
        <strain evidence="1 2">NLAE-zl-C242</strain>
    </source>
</reference>
<dbReference type="EMBL" id="QGDL01000005">
    <property type="protein sequence ID" value="PWJ29755.1"/>
    <property type="molecule type" value="Genomic_DNA"/>
</dbReference>
<sequence>MNIGGAASHEDVVDACIKSGAITFIEKLEGVEKVYRLAGGQLELMEGQV</sequence>
<protein>
    <submittedName>
        <fullName evidence="1">Uncharacterized protein</fullName>
    </submittedName>
</protein>
<organism evidence="1 2">
    <name type="scientific">Faecalicatena orotica</name>
    <dbReference type="NCBI Taxonomy" id="1544"/>
    <lineage>
        <taxon>Bacteria</taxon>
        <taxon>Bacillati</taxon>
        <taxon>Bacillota</taxon>
        <taxon>Clostridia</taxon>
        <taxon>Lachnospirales</taxon>
        <taxon>Lachnospiraceae</taxon>
        <taxon>Faecalicatena</taxon>
    </lineage>
</organism>
<keyword evidence="2" id="KW-1185">Reference proteome</keyword>
<evidence type="ECO:0000313" key="2">
    <source>
        <dbReference type="Proteomes" id="UP000245845"/>
    </source>
</evidence>
<accession>A0A2Y9BC51</accession>
<comment type="caution">
    <text evidence="1">The sequence shown here is derived from an EMBL/GenBank/DDBJ whole genome shotgun (WGS) entry which is preliminary data.</text>
</comment>
<dbReference type="RefSeq" id="WP_242996020.1">
    <property type="nucleotide sequence ID" value="NZ_BAAACK010000018.1"/>
</dbReference>
<dbReference type="AlphaFoldDB" id="A0A2Y9BC51"/>
<name>A0A2Y9BC51_9FIRM</name>
<proteinExistence type="predicted"/>
<dbReference type="Proteomes" id="UP000245845">
    <property type="component" value="Unassembled WGS sequence"/>
</dbReference>
<evidence type="ECO:0000313" key="1">
    <source>
        <dbReference type="EMBL" id="PWJ29755.1"/>
    </source>
</evidence>